<dbReference type="FunFam" id="3.90.70.10:FF:000089">
    <property type="entry name" value="Ubiquitinyl hydrolase 1"/>
    <property type="match status" value="1"/>
</dbReference>
<evidence type="ECO:0000256" key="10">
    <source>
        <dbReference type="ARBA" id="ARBA00023015"/>
    </source>
</evidence>
<comment type="function">
    <text evidence="15">Recognizes and hydrolyzes the peptide bond at the C-terminal Gly of ubiquitin. Involved in the processing of poly-ubiquitin precursors as well as that of ubiquitinated proteins.</text>
</comment>
<dbReference type="Pfam" id="PF00443">
    <property type="entry name" value="UCH"/>
    <property type="match status" value="1"/>
</dbReference>
<evidence type="ECO:0000256" key="11">
    <source>
        <dbReference type="ARBA" id="ARBA00023163"/>
    </source>
</evidence>
<dbReference type="GO" id="GO:0016579">
    <property type="term" value="P:protein deubiquitination"/>
    <property type="evidence" value="ECO:0007669"/>
    <property type="project" value="InterPro"/>
</dbReference>
<dbReference type="Pfam" id="PF02148">
    <property type="entry name" value="zf-UBP"/>
    <property type="match status" value="1"/>
</dbReference>
<feature type="compositionally biased region" description="Low complexity" evidence="16">
    <location>
        <begin position="196"/>
        <end position="208"/>
    </location>
</feature>
<dbReference type="SMART" id="SM00290">
    <property type="entry name" value="ZnF_UBP"/>
    <property type="match status" value="1"/>
</dbReference>
<keyword evidence="20" id="KW-1185">Reference proteome</keyword>
<dbReference type="GO" id="GO:0005634">
    <property type="term" value="C:nucleus"/>
    <property type="evidence" value="ECO:0007669"/>
    <property type="project" value="UniProtKB-SubCell"/>
</dbReference>
<dbReference type="PROSITE" id="PS00972">
    <property type="entry name" value="USP_1"/>
    <property type="match status" value="1"/>
</dbReference>
<evidence type="ECO:0000256" key="3">
    <source>
        <dbReference type="ARBA" id="ARBA00022670"/>
    </source>
</evidence>
<evidence type="ECO:0000256" key="14">
    <source>
        <dbReference type="PROSITE-ProRule" id="PRU00502"/>
    </source>
</evidence>
<evidence type="ECO:0000256" key="4">
    <source>
        <dbReference type="ARBA" id="ARBA00022723"/>
    </source>
</evidence>
<evidence type="ECO:0000256" key="16">
    <source>
        <dbReference type="SAM" id="MobiDB-lite"/>
    </source>
</evidence>
<sequence length="633" mass="69518">MGTKNPGRCGEGDGDGEERGGGGGGYGGCEHVEEYRAGRNGAEEALFRGWHKCVRTEASGRACIRREDEEVPQCTSCGRARGRLYACLVCGNIGCWLENGEKDSGFHARAHAVSHPGHALAVDIERAELFCCICSDQVYDWDFDRAIISARSLAAASAGGRRGGGESNGGESNGNGKEENGFEGLEVGGFGVGVSSSGEGDGDVSGNSQESQRKRRRGVEYKPWVPSGREQLGLKQGSTPLTVDKKLPAGLRGLNNLGNTCFMNSVLQALLHTPPLRNYFLSDRHNRALCQRRASHLCLGCDMDTIFTAAFSGERTPYSPAQFLYSWWRHAANLAGYEQQDAHEFFISTVDGIHANSGTTSPRARYSQDGRAGDVDCRCIVHRVFSGLLRSDVTCTVCGFTSTTYDPCVDISLDLEPDFGTEKGFTESIINGEYGGRTSRAASSALGASTLLGCLDRFTRPERLGANEKFFCQRCQTRQESIKQMSIRKVPLVLCFHIKRFEHSSSRNTSRKVDRYVQFPFFLDLLPYLSSSIVRLRHGNRLLSVSGDANPLPPSQSSSEFELFAVVTHSGKLDSGHYVSFLRLNNSWYKCDDAWITRVSEDYVRASQAYMLYYVQKTLFYKASDTVRPPMGG</sequence>
<evidence type="ECO:0000256" key="13">
    <source>
        <dbReference type="ARBA" id="ARBA00038490"/>
    </source>
</evidence>
<evidence type="ECO:0000256" key="2">
    <source>
        <dbReference type="ARBA" id="ARBA00004123"/>
    </source>
</evidence>
<dbReference type="SUPFAM" id="SSF57850">
    <property type="entry name" value="RING/U-box"/>
    <property type="match status" value="1"/>
</dbReference>
<dbReference type="InterPro" id="IPR001394">
    <property type="entry name" value="Peptidase_C19_UCH"/>
</dbReference>
<comment type="catalytic activity">
    <reaction evidence="1 15">
        <text>Thiol-dependent hydrolysis of ester, thioester, amide, peptide and isopeptide bonds formed by the C-terminal Gly of ubiquitin (a 76-residue protein attached to proteins as an intracellular targeting signal).</text>
        <dbReference type="EC" id="3.4.19.12"/>
    </reaction>
</comment>
<dbReference type="InterPro" id="IPR050185">
    <property type="entry name" value="Ub_carboxyl-term_hydrolase"/>
</dbReference>
<accession>A0A8T0GUF4</accession>
<evidence type="ECO:0000313" key="20">
    <source>
        <dbReference type="Proteomes" id="UP000822688"/>
    </source>
</evidence>
<dbReference type="Gene3D" id="3.30.40.10">
    <property type="entry name" value="Zinc/RING finger domain, C3HC4 (zinc finger)"/>
    <property type="match status" value="1"/>
</dbReference>
<keyword evidence="7 15" id="KW-0378">Hydrolase</keyword>
<evidence type="ECO:0000256" key="5">
    <source>
        <dbReference type="ARBA" id="ARBA00022771"/>
    </source>
</evidence>
<dbReference type="AlphaFoldDB" id="A0A8T0GUF4"/>
<keyword evidence="6 15" id="KW-0833">Ubl conjugation pathway</keyword>
<dbReference type="PROSITE" id="PS00973">
    <property type="entry name" value="USP_2"/>
    <property type="match status" value="1"/>
</dbReference>
<keyword evidence="12" id="KW-0539">Nucleus</keyword>
<keyword evidence="3 15" id="KW-0645">Protease</keyword>
<dbReference type="InterPro" id="IPR001607">
    <property type="entry name" value="Znf_UBP"/>
</dbReference>
<evidence type="ECO:0000256" key="8">
    <source>
        <dbReference type="ARBA" id="ARBA00022807"/>
    </source>
</evidence>
<evidence type="ECO:0000256" key="6">
    <source>
        <dbReference type="ARBA" id="ARBA00022786"/>
    </source>
</evidence>
<dbReference type="GO" id="GO:0070461">
    <property type="term" value="C:SAGA-type complex"/>
    <property type="evidence" value="ECO:0007669"/>
    <property type="project" value="UniProtKB-ARBA"/>
</dbReference>
<evidence type="ECO:0000256" key="12">
    <source>
        <dbReference type="ARBA" id="ARBA00023242"/>
    </source>
</evidence>
<evidence type="ECO:0000313" key="19">
    <source>
        <dbReference type="EMBL" id="KAG0561308.1"/>
    </source>
</evidence>
<dbReference type="SUPFAM" id="SSF54001">
    <property type="entry name" value="Cysteine proteinases"/>
    <property type="match status" value="1"/>
</dbReference>
<dbReference type="PANTHER" id="PTHR21646:SF33">
    <property type="entry name" value="UBIQUITIN CARBOXYL-TERMINAL HYDROLASE 22"/>
    <property type="match status" value="1"/>
</dbReference>
<comment type="similarity">
    <text evidence="13">Belongs to the peptidase C19 family. UBP8 subfamily.</text>
</comment>
<reference evidence="19" key="1">
    <citation type="submission" date="2020-06" db="EMBL/GenBank/DDBJ databases">
        <title>WGS assembly of Ceratodon purpureus strain R40.</title>
        <authorList>
            <person name="Carey S.B."/>
            <person name="Jenkins J."/>
            <person name="Shu S."/>
            <person name="Lovell J.T."/>
            <person name="Sreedasyam A."/>
            <person name="Maumus F."/>
            <person name="Tiley G.P."/>
            <person name="Fernandez-Pozo N."/>
            <person name="Barry K."/>
            <person name="Chen C."/>
            <person name="Wang M."/>
            <person name="Lipzen A."/>
            <person name="Daum C."/>
            <person name="Saski C.A."/>
            <person name="Payton A.C."/>
            <person name="Mcbreen J.C."/>
            <person name="Conrad R.E."/>
            <person name="Kollar L.M."/>
            <person name="Olsson S."/>
            <person name="Huttunen S."/>
            <person name="Landis J.B."/>
            <person name="Wickett N.J."/>
            <person name="Johnson M.G."/>
            <person name="Rensing S.A."/>
            <person name="Grimwood J."/>
            <person name="Schmutz J."/>
            <person name="Mcdaniel S.F."/>
        </authorList>
    </citation>
    <scope>NUCLEOTIDE SEQUENCE</scope>
    <source>
        <strain evidence="19">R40</strain>
    </source>
</reference>
<dbReference type="InterPro" id="IPR018200">
    <property type="entry name" value="USP_CS"/>
</dbReference>
<dbReference type="EMBL" id="CM026430">
    <property type="protein sequence ID" value="KAG0561308.1"/>
    <property type="molecule type" value="Genomic_DNA"/>
</dbReference>
<dbReference type="EC" id="3.4.19.12" evidence="15"/>
<evidence type="ECO:0000256" key="9">
    <source>
        <dbReference type="ARBA" id="ARBA00022833"/>
    </source>
</evidence>
<keyword evidence="5 14" id="KW-0863">Zinc-finger</keyword>
<dbReference type="PANTHER" id="PTHR21646">
    <property type="entry name" value="UBIQUITIN CARBOXYL-TERMINAL HYDROLASE"/>
    <property type="match status" value="1"/>
</dbReference>
<evidence type="ECO:0000256" key="15">
    <source>
        <dbReference type="RuleBase" id="RU366025"/>
    </source>
</evidence>
<dbReference type="InterPro" id="IPR038765">
    <property type="entry name" value="Papain-like_cys_pep_sf"/>
</dbReference>
<evidence type="ECO:0000259" key="17">
    <source>
        <dbReference type="PROSITE" id="PS50235"/>
    </source>
</evidence>
<dbReference type="GO" id="GO:0006508">
    <property type="term" value="P:proteolysis"/>
    <property type="evidence" value="ECO:0007669"/>
    <property type="project" value="UniProtKB-KW"/>
</dbReference>
<keyword evidence="10" id="KW-0805">Transcription regulation</keyword>
<evidence type="ECO:0000259" key="18">
    <source>
        <dbReference type="PROSITE" id="PS50271"/>
    </source>
</evidence>
<gene>
    <name evidence="19" type="ORF">KC19_9G053900</name>
</gene>
<dbReference type="InterPro" id="IPR013083">
    <property type="entry name" value="Znf_RING/FYVE/PHD"/>
</dbReference>
<keyword evidence="4" id="KW-0479">Metal-binding</keyword>
<keyword evidence="11" id="KW-0804">Transcription</keyword>
<dbReference type="GO" id="GO:0004843">
    <property type="term" value="F:cysteine-type deubiquitinase activity"/>
    <property type="evidence" value="ECO:0007669"/>
    <property type="project" value="UniProtKB-UniRule"/>
</dbReference>
<dbReference type="CDD" id="cd02660">
    <property type="entry name" value="Peptidase_C19D"/>
    <property type="match status" value="1"/>
</dbReference>
<feature type="region of interest" description="Disordered" evidence="16">
    <location>
        <begin position="158"/>
        <end position="180"/>
    </location>
</feature>
<protein>
    <recommendedName>
        <fullName evidence="15">Ubiquitin carboxyl-terminal hydrolase</fullName>
        <ecNumber evidence="15">3.4.19.12</ecNumber>
    </recommendedName>
</protein>
<evidence type="ECO:0000256" key="7">
    <source>
        <dbReference type="ARBA" id="ARBA00022801"/>
    </source>
</evidence>
<feature type="domain" description="UBP-type" evidence="18">
    <location>
        <begin position="58"/>
        <end position="157"/>
    </location>
</feature>
<dbReference type="Proteomes" id="UP000822688">
    <property type="component" value="Chromosome 9"/>
</dbReference>
<feature type="domain" description="USP" evidence="17">
    <location>
        <begin position="252"/>
        <end position="617"/>
    </location>
</feature>
<feature type="compositionally biased region" description="Gly residues" evidence="16">
    <location>
        <begin position="160"/>
        <end position="173"/>
    </location>
</feature>
<name>A0A8T0GUF4_CERPU</name>
<feature type="region of interest" description="Disordered" evidence="16">
    <location>
        <begin position="196"/>
        <end position="222"/>
    </location>
</feature>
<keyword evidence="8 15" id="KW-0788">Thiol protease</keyword>
<comment type="caution">
    <text evidence="19">The sequence shown here is derived from an EMBL/GenBank/DDBJ whole genome shotgun (WGS) entry which is preliminary data.</text>
</comment>
<evidence type="ECO:0000256" key="1">
    <source>
        <dbReference type="ARBA" id="ARBA00000707"/>
    </source>
</evidence>
<organism evidence="19 20">
    <name type="scientific">Ceratodon purpureus</name>
    <name type="common">Fire moss</name>
    <name type="synonym">Dicranum purpureum</name>
    <dbReference type="NCBI Taxonomy" id="3225"/>
    <lineage>
        <taxon>Eukaryota</taxon>
        <taxon>Viridiplantae</taxon>
        <taxon>Streptophyta</taxon>
        <taxon>Embryophyta</taxon>
        <taxon>Bryophyta</taxon>
        <taxon>Bryophytina</taxon>
        <taxon>Bryopsida</taxon>
        <taxon>Dicranidae</taxon>
        <taxon>Pseudoditrichales</taxon>
        <taxon>Ditrichaceae</taxon>
        <taxon>Ceratodon</taxon>
    </lineage>
</organism>
<keyword evidence="9" id="KW-0862">Zinc</keyword>
<dbReference type="PROSITE" id="PS50235">
    <property type="entry name" value="USP_3"/>
    <property type="match status" value="1"/>
</dbReference>
<dbReference type="Gene3D" id="3.90.70.10">
    <property type="entry name" value="Cysteine proteinases"/>
    <property type="match status" value="1"/>
</dbReference>
<dbReference type="PROSITE" id="PS50271">
    <property type="entry name" value="ZF_UBP"/>
    <property type="match status" value="1"/>
</dbReference>
<comment type="subcellular location">
    <subcellularLocation>
        <location evidence="2">Nucleus</location>
    </subcellularLocation>
</comment>
<proteinExistence type="inferred from homology"/>
<feature type="region of interest" description="Disordered" evidence="16">
    <location>
        <begin position="1"/>
        <end position="23"/>
    </location>
</feature>
<dbReference type="GO" id="GO:0008270">
    <property type="term" value="F:zinc ion binding"/>
    <property type="evidence" value="ECO:0007669"/>
    <property type="project" value="UniProtKB-KW"/>
</dbReference>
<dbReference type="InterPro" id="IPR028889">
    <property type="entry name" value="USP"/>
</dbReference>